<dbReference type="Gene3D" id="1.10.150.130">
    <property type="match status" value="1"/>
</dbReference>
<name>A0ABU3CZT9_9FLAO</name>
<dbReference type="InterPro" id="IPR011010">
    <property type="entry name" value="DNA_brk_join_enz"/>
</dbReference>
<feature type="domain" description="Arm DNA-binding" evidence="3">
    <location>
        <begin position="32"/>
        <end position="116"/>
    </location>
</feature>
<organism evidence="4 5">
    <name type="scientific">Autumnicola edwardsiae</name>
    <dbReference type="NCBI Taxonomy" id="3075594"/>
    <lineage>
        <taxon>Bacteria</taxon>
        <taxon>Pseudomonadati</taxon>
        <taxon>Bacteroidota</taxon>
        <taxon>Flavobacteriia</taxon>
        <taxon>Flavobacteriales</taxon>
        <taxon>Flavobacteriaceae</taxon>
        <taxon>Autumnicola</taxon>
    </lineage>
</organism>
<dbReference type="InterPro" id="IPR035386">
    <property type="entry name" value="Arm-DNA-bind_5"/>
</dbReference>
<feature type="domain" description="Phage integrase SAM-like" evidence="2">
    <location>
        <begin position="128"/>
        <end position="232"/>
    </location>
</feature>
<keyword evidence="5" id="KW-1185">Reference proteome</keyword>
<dbReference type="RefSeq" id="WP_311485966.1">
    <property type="nucleotide sequence ID" value="NZ_JAVRHP010000217.1"/>
</dbReference>
<reference evidence="4 5" key="1">
    <citation type="submission" date="2023-09" db="EMBL/GenBank/DDBJ databases">
        <authorList>
            <person name="Rey-Velasco X."/>
        </authorList>
    </citation>
    <scope>NUCLEOTIDE SEQUENCE [LARGE SCALE GENOMIC DNA]</scope>
    <source>
        <strain evidence="4 5">F297</strain>
    </source>
</reference>
<gene>
    <name evidence="4" type="ORF">RM529_17135</name>
</gene>
<feature type="non-terminal residue" evidence="4">
    <location>
        <position position="1"/>
    </location>
</feature>
<evidence type="ECO:0000259" key="3">
    <source>
        <dbReference type="Pfam" id="PF17293"/>
    </source>
</evidence>
<accession>A0ABU3CZT9</accession>
<evidence type="ECO:0000256" key="1">
    <source>
        <dbReference type="ARBA" id="ARBA00023125"/>
    </source>
</evidence>
<evidence type="ECO:0000313" key="5">
    <source>
        <dbReference type="Proteomes" id="UP001248819"/>
    </source>
</evidence>
<evidence type="ECO:0000313" key="4">
    <source>
        <dbReference type="EMBL" id="MDT0651870.1"/>
    </source>
</evidence>
<proteinExistence type="predicted"/>
<keyword evidence="1" id="KW-0238">DNA-binding</keyword>
<dbReference type="InterPro" id="IPR025269">
    <property type="entry name" value="SAM-like_dom"/>
</dbReference>
<dbReference type="Proteomes" id="UP001248819">
    <property type="component" value="Unassembled WGS sequence"/>
</dbReference>
<dbReference type="Pfam" id="PF17293">
    <property type="entry name" value="Arm-DNA-bind_5"/>
    <property type="match status" value="1"/>
</dbReference>
<protein>
    <submittedName>
        <fullName evidence="4">Site-specific integrase</fullName>
    </submittedName>
</protein>
<dbReference type="InterPro" id="IPR010998">
    <property type="entry name" value="Integrase_recombinase_N"/>
</dbReference>
<evidence type="ECO:0000259" key="2">
    <source>
        <dbReference type="Pfam" id="PF13102"/>
    </source>
</evidence>
<dbReference type="Pfam" id="PF13102">
    <property type="entry name" value="Phage_int_SAM_5"/>
    <property type="match status" value="1"/>
</dbReference>
<dbReference type="EMBL" id="JAVRHP010000217">
    <property type="protein sequence ID" value="MDT0651870.1"/>
    <property type="molecule type" value="Genomic_DNA"/>
</dbReference>
<dbReference type="SUPFAM" id="SSF56349">
    <property type="entry name" value="DNA breaking-rejoining enzymes"/>
    <property type="match status" value="1"/>
</dbReference>
<comment type="caution">
    <text evidence="4">The sequence shown here is derived from an EMBL/GenBank/DDBJ whole genome shotgun (WGS) entry which is preliminary data.</text>
</comment>
<sequence length="346" mass="41120">FRSDLTFVNKSIIHLKREAMQTSKTFNIHFWLNSVKKKNDLAPIYARITVDGKRAEISLKRSISVTYWDTRSKRANWRVPAGKALNAYLDQVYADLLTCHKQLLAESKYVTAQAIKARYLGEDEQHKTLLQLVSYHNKNMVSILKHGTLKNYFTTERYIKRYLKIKLKTNDIFLKQLSYKFIIDFEQFLRNGKSINDAQPLRNNGVMKHVERLKKLTKLALRWEWIEKDPFLRFSLKFKKHERTFLSQTELEILESAELPKEIHQKTRDIFVFACYTGLSYIDVKLLSDNHIVRGIDGDYWIFSKREKTDEPLKIPLLEKPLKILKNMIRNFMVRISCCLYFQTRR</sequence>